<evidence type="ECO:0000256" key="1">
    <source>
        <dbReference type="SAM" id="MobiDB-lite"/>
    </source>
</evidence>
<feature type="compositionally biased region" description="Basic and acidic residues" evidence="1">
    <location>
        <begin position="264"/>
        <end position="288"/>
    </location>
</feature>
<feature type="compositionally biased region" description="Polar residues" evidence="1">
    <location>
        <begin position="502"/>
        <end position="515"/>
    </location>
</feature>
<accession>A0A077WI87</accession>
<feature type="region of interest" description="Disordered" evidence="1">
    <location>
        <begin position="1"/>
        <end position="41"/>
    </location>
</feature>
<feature type="compositionally biased region" description="Low complexity" evidence="1">
    <location>
        <begin position="456"/>
        <end position="486"/>
    </location>
</feature>
<dbReference type="OrthoDB" id="2284349at2759"/>
<feature type="compositionally biased region" description="Low complexity" evidence="1">
    <location>
        <begin position="393"/>
        <end position="414"/>
    </location>
</feature>
<feature type="compositionally biased region" description="Polar residues" evidence="1">
    <location>
        <begin position="443"/>
        <end position="454"/>
    </location>
</feature>
<feature type="compositionally biased region" description="Polar residues" evidence="1">
    <location>
        <begin position="174"/>
        <end position="183"/>
    </location>
</feature>
<evidence type="ECO:0000313" key="2">
    <source>
        <dbReference type="EMBL" id="CDS06879.1"/>
    </source>
</evidence>
<sequence length="532" mass="58999">MRLHVSKGITPSSESPLNASVIPPEPRSVLLRSGSSSRLEHRRRLDSWLEDHIKQRDVLYGESSNQIISSTSVQDEKHDFSIESNMHNNNQTIPADQASFGSSLFDSDHDESRQRHSSPETKEIVFSLHSHSIDDLFSDENEPVTAHKHIPAEATTPPPVVPDQEDDDDGDTVQYSPTSTPPAQDTIPHEPTTVKQDGDDACTLSYNPYSPSTQHDNDTFPYDPYDSPKNNHDDQIQQSTRYDDNDDADTLPYDPYDSPKSSQQRHENADYHSPKSIHDQQSTQHDDNGDADTLSYDPYDSQKSHQSVQQSAEVLKAKTSPNSSLFDPLDDDDIFDNDDLKNNINQQDNHAQVHLPCSQGSEILDVADMKEEDLTLESPKKPPAQASLQRFFSVTTNNSPVSPSPSSFIPTSSNQDSTTSQKKAEEDILSSMSSLSTAKSFSTNNSPLTSQSLAFTPLPKTTTEPPTTHTTSTTACSSYFSSSTHSRPQRVGLGRRPREKQPSLSDVSKALPSQSSRKRNRIGLRAPRSSQK</sequence>
<feature type="compositionally biased region" description="Basic and acidic residues" evidence="1">
    <location>
        <begin position="106"/>
        <end position="121"/>
    </location>
</feature>
<gene>
    <name evidence="2" type="ORF">LRAMOSA09403</name>
</gene>
<feature type="region of interest" description="Disordered" evidence="1">
    <location>
        <begin position="85"/>
        <end position="121"/>
    </location>
</feature>
<feature type="compositionally biased region" description="Low complexity" evidence="1">
    <location>
        <begin position="430"/>
        <end position="442"/>
    </location>
</feature>
<dbReference type="EMBL" id="LK023322">
    <property type="protein sequence ID" value="CDS06879.1"/>
    <property type="molecule type" value="Genomic_DNA"/>
</dbReference>
<proteinExistence type="predicted"/>
<reference evidence="2" key="1">
    <citation type="journal article" date="2014" name="Genome Announc.">
        <title>De novo whole-genome sequence and genome annotation of Lichtheimia ramosa.</title>
        <authorList>
            <person name="Linde J."/>
            <person name="Schwartze V."/>
            <person name="Binder U."/>
            <person name="Lass-Florl C."/>
            <person name="Voigt K."/>
            <person name="Horn F."/>
        </authorList>
    </citation>
    <scope>NUCLEOTIDE SEQUENCE</scope>
    <source>
        <strain evidence="2">JMRC FSU:6197</strain>
    </source>
</reference>
<name>A0A077WI87_9FUNG</name>
<feature type="compositionally biased region" description="Polar residues" evidence="1">
    <location>
        <begin position="9"/>
        <end position="18"/>
    </location>
</feature>
<feature type="compositionally biased region" description="Acidic residues" evidence="1">
    <location>
        <begin position="328"/>
        <end position="337"/>
    </location>
</feature>
<feature type="compositionally biased region" description="Low complexity" evidence="1">
    <location>
        <begin position="27"/>
        <end position="37"/>
    </location>
</feature>
<feature type="compositionally biased region" description="Polar residues" evidence="1">
    <location>
        <begin position="85"/>
        <end position="105"/>
    </location>
</feature>
<dbReference type="AlphaFoldDB" id="A0A077WI87"/>
<feature type="compositionally biased region" description="Polar residues" evidence="1">
    <location>
        <begin position="204"/>
        <end position="214"/>
    </location>
</feature>
<feature type="region of interest" description="Disordered" evidence="1">
    <location>
        <begin position="149"/>
        <end position="532"/>
    </location>
</feature>
<organism evidence="2">
    <name type="scientific">Lichtheimia ramosa</name>
    <dbReference type="NCBI Taxonomy" id="688394"/>
    <lineage>
        <taxon>Eukaryota</taxon>
        <taxon>Fungi</taxon>
        <taxon>Fungi incertae sedis</taxon>
        <taxon>Mucoromycota</taxon>
        <taxon>Mucoromycotina</taxon>
        <taxon>Mucoromycetes</taxon>
        <taxon>Mucorales</taxon>
        <taxon>Lichtheimiaceae</taxon>
        <taxon>Lichtheimia</taxon>
    </lineage>
</organism>
<protein>
    <submittedName>
        <fullName evidence="2">Uncharacterized protein</fullName>
    </submittedName>
</protein>